<dbReference type="Proteomes" id="UP001642360">
    <property type="component" value="Unassembled WGS sequence"/>
</dbReference>
<dbReference type="EMBL" id="CAUOFW020001214">
    <property type="protein sequence ID" value="CAK9142280.1"/>
    <property type="molecule type" value="Genomic_DNA"/>
</dbReference>
<feature type="non-terminal residue" evidence="2">
    <location>
        <position position="1"/>
    </location>
</feature>
<evidence type="ECO:0000313" key="3">
    <source>
        <dbReference type="Proteomes" id="UP001642360"/>
    </source>
</evidence>
<feature type="compositionally biased region" description="Polar residues" evidence="1">
    <location>
        <begin position="54"/>
        <end position="63"/>
    </location>
</feature>
<organism evidence="2 3">
    <name type="scientific">Ilex paraguariensis</name>
    <name type="common">yerba mate</name>
    <dbReference type="NCBI Taxonomy" id="185542"/>
    <lineage>
        <taxon>Eukaryota</taxon>
        <taxon>Viridiplantae</taxon>
        <taxon>Streptophyta</taxon>
        <taxon>Embryophyta</taxon>
        <taxon>Tracheophyta</taxon>
        <taxon>Spermatophyta</taxon>
        <taxon>Magnoliopsida</taxon>
        <taxon>eudicotyledons</taxon>
        <taxon>Gunneridae</taxon>
        <taxon>Pentapetalae</taxon>
        <taxon>asterids</taxon>
        <taxon>campanulids</taxon>
        <taxon>Aquifoliales</taxon>
        <taxon>Aquifoliaceae</taxon>
        <taxon>Ilex</taxon>
    </lineage>
</organism>
<accession>A0ABC8RBC5</accession>
<protein>
    <submittedName>
        <fullName evidence="2">Uncharacterized protein</fullName>
    </submittedName>
</protein>
<dbReference type="AlphaFoldDB" id="A0ABC8RBC5"/>
<gene>
    <name evidence="2" type="ORF">ILEXP_LOCUS9946</name>
</gene>
<name>A0ABC8RBC5_9AQUA</name>
<proteinExistence type="predicted"/>
<comment type="caution">
    <text evidence="2">The sequence shown here is derived from an EMBL/GenBank/DDBJ whole genome shotgun (WGS) entry which is preliminary data.</text>
</comment>
<sequence>LCESNDLSNRHSQPNEMFDRMFSVEVRVGDNHELGNTNERSHTSSKAVFVKSVTNPSPRQVGTCSKMFKNGNGGHSKKNVANETEIPSASLTRIVGGFPQSLEAEMNRAAKRFK</sequence>
<evidence type="ECO:0000256" key="1">
    <source>
        <dbReference type="SAM" id="MobiDB-lite"/>
    </source>
</evidence>
<keyword evidence="3" id="KW-1185">Reference proteome</keyword>
<feature type="region of interest" description="Disordered" evidence="1">
    <location>
        <begin position="54"/>
        <end position="80"/>
    </location>
</feature>
<reference evidence="2 3" key="1">
    <citation type="submission" date="2024-02" db="EMBL/GenBank/DDBJ databases">
        <authorList>
            <person name="Vignale AGUSTIN F."/>
            <person name="Sosa J E."/>
            <person name="Modenutti C."/>
        </authorList>
    </citation>
    <scope>NUCLEOTIDE SEQUENCE [LARGE SCALE GENOMIC DNA]</scope>
</reference>
<evidence type="ECO:0000313" key="2">
    <source>
        <dbReference type="EMBL" id="CAK9142280.1"/>
    </source>
</evidence>